<dbReference type="Proteomes" id="UP000308197">
    <property type="component" value="Unassembled WGS sequence"/>
</dbReference>
<name>A0A5C3PT12_9APHY</name>
<feature type="transmembrane region" description="Helical" evidence="1">
    <location>
        <begin position="83"/>
        <end position="103"/>
    </location>
</feature>
<evidence type="ECO:0000313" key="3">
    <source>
        <dbReference type="Proteomes" id="UP000308197"/>
    </source>
</evidence>
<evidence type="ECO:0000256" key="1">
    <source>
        <dbReference type="SAM" id="Phobius"/>
    </source>
</evidence>
<proteinExistence type="predicted"/>
<keyword evidence="1" id="KW-1133">Transmembrane helix</keyword>
<accession>A0A5C3PT12</accession>
<keyword evidence="3" id="KW-1185">Reference proteome</keyword>
<reference evidence="2 3" key="1">
    <citation type="journal article" date="2019" name="Nat. Ecol. Evol.">
        <title>Megaphylogeny resolves global patterns of mushroom evolution.</title>
        <authorList>
            <person name="Varga T."/>
            <person name="Krizsan K."/>
            <person name="Foldi C."/>
            <person name="Dima B."/>
            <person name="Sanchez-Garcia M."/>
            <person name="Sanchez-Ramirez S."/>
            <person name="Szollosi G.J."/>
            <person name="Szarkandi J.G."/>
            <person name="Papp V."/>
            <person name="Albert L."/>
            <person name="Andreopoulos W."/>
            <person name="Angelini C."/>
            <person name="Antonin V."/>
            <person name="Barry K.W."/>
            <person name="Bougher N.L."/>
            <person name="Buchanan P."/>
            <person name="Buyck B."/>
            <person name="Bense V."/>
            <person name="Catcheside P."/>
            <person name="Chovatia M."/>
            <person name="Cooper J."/>
            <person name="Damon W."/>
            <person name="Desjardin D."/>
            <person name="Finy P."/>
            <person name="Geml J."/>
            <person name="Haridas S."/>
            <person name="Hughes K."/>
            <person name="Justo A."/>
            <person name="Karasinski D."/>
            <person name="Kautmanova I."/>
            <person name="Kiss B."/>
            <person name="Kocsube S."/>
            <person name="Kotiranta H."/>
            <person name="LaButti K.M."/>
            <person name="Lechner B.E."/>
            <person name="Liimatainen K."/>
            <person name="Lipzen A."/>
            <person name="Lukacs Z."/>
            <person name="Mihaltcheva S."/>
            <person name="Morgado L.N."/>
            <person name="Niskanen T."/>
            <person name="Noordeloos M.E."/>
            <person name="Ohm R.A."/>
            <person name="Ortiz-Santana B."/>
            <person name="Ovrebo C."/>
            <person name="Racz N."/>
            <person name="Riley R."/>
            <person name="Savchenko A."/>
            <person name="Shiryaev A."/>
            <person name="Soop K."/>
            <person name="Spirin V."/>
            <person name="Szebenyi C."/>
            <person name="Tomsovsky M."/>
            <person name="Tulloss R.E."/>
            <person name="Uehling J."/>
            <person name="Grigoriev I.V."/>
            <person name="Vagvolgyi C."/>
            <person name="Papp T."/>
            <person name="Martin F.M."/>
            <person name="Miettinen O."/>
            <person name="Hibbett D.S."/>
            <person name="Nagy L.G."/>
        </authorList>
    </citation>
    <scope>NUCLEOTIDE SEQUENCE [LARGE SCALE GENOMIC DNA]</scope>
    <source>
        <strain evidence="2 3">HHB13444</strain>
    </source>
</reference>
<sequence length="198" mass="22091">MTVRGDLWVVCMDCTPICDTFPTKGRRVSSQIFLTLPSSPCAPMDRTDVRVLGVIFLPSFYRVFTCRSEVLVLGYGHLCSRRIVLLLLASSSSLLVCILSYTSHPIMLRPYIRQHSRLCYVHMPLPYPSLHISQSWIRYASRTTSPLRSAAFFPATLARRSYLTPSPGLVPAPAPVCSSGVTDMLYHTDSLTSLFTPT</sequence>
<protein>
    <submittedName>
        <fullName evidence="2">Uncharacterized protein</fullName>
    </submittedName>
</protein>
<dbReference type="InParanoid" id="A0A5C3PT12"/>
<dbReference type="EMBL" id="ML210989">
    <property type="protein sequence ID" value="TFK92944.1"/>
    <property type="molecule type" value="Genomic_DNA"/>
</dbReference>
<keyword evidence="1" id="KW-0472">Membrane</keyword>
<evidence type="ECO:0000313" key="2">
    <source>
        <dbReference type="EMBL" id="TFK92944.1"/>
    </source>
</evidence>
<keyword evidence="1" id="KW-0812">Transmembrane</keyword>
<organism evidence="2 3">
    <name type="scientific">Polyporus arcularius HHB13444</name>
    <dbReference type="NCBI Taxonomy" id="1314778"/>
    <lineage>
        <taxon>Eukaryota</taxon>
        <taxon>Fungi</taxon>
        <taxon>Dikarya</taxon>
        <taxon>Basidiomycota</taxon>
        <taxon>Agaricomycotina</taxon>
        <taxon>Agaricomycetes</taxon>
        <taxon>Polyporales</taxon>
        <taxon>Polyporaceae</taxon>
        <taxon>Polyporus</taxon>
    </lineage>
</organism>
<dbReference type="AlphaFoldDB" id="A0A5C3PT12"/>
<gene>
    <name evidence="2" type="ORF">K466DRAFT_512450</name>
</gene>